<feature type="region of interest" description="Disordered" evidence="1">
    <location>
        <begin position="770"/>
        <end position="798"/>
    </location>
</feature>
<evidence type="ECO:0000256" key="1">
    <source>
        <dbReference type="SAM" id="MobiDB-lite"/>
    </source>
</evidence>
<name>A0A8J1UU77_OWEFU</name>
<accession>A0A8J1UU77</accession>
<feature type="compositionally biased region" description="Low complexity" evidence="1">
    <location>
        <begin position="422"/>
        <end position="433"/>
    </location>
</feature>
<feature type="compositionally biased region" description="Polar residues" evidence="1">
    <location>
        <begin position="770"/>
        <end position="780"/>
    </location>
</feature>
<dbReference type="EMBL" id="CAIIXF020000003">
    <property type="protein sequence ID" value="CAH1779784.1"/>
    <property type="molecule type" value="Genomic_DNA"/>
</dbReference>
<keyword evidence="3" id="KW-1185">Reference proteome</keyword>
<feature type="compositionally biased region" description="Polar residues" evidence="1">
    <location>
        <begin position="866"/>
        <end position="875"/>
    </location>
</feature>
<protein>
    <submittedName>
        <fullName evidence="2">Uncharacterized protein</fullName>
    </submittedName>
</protein>
<proteinExistence type="predicted"/>
<feature type="region of interest" description="Disordered" evidence="1">
    <location>
        <begin position="1"/>
        <end position="31"/>
    </location>
</feature>
<organism evidence="2 3">
    <name type="scientific">Owenia fusiformis</name>
    <name type="common">Polychaete worm</name>
    <dbReference type="NCBI Taxonomy" id="6347"/>
    <lineage>
        <taxon>Eukaryota</taxon>
        <taxon>Metazoa</taxon>
        <taxon>Spiralia</taxon>
        <taxon>Lophotrochozoa</taxon>
        <taxon>Annelida</taxon>
        <taxon>Polychaeta</taxon>
        <taxon>Sedentaria</taxon>
        <taxon>Canalipalpata</taxon>
        <taxon>Sabellida</taxon>
        <taxon>Oweniida</taxon>
        <taxon>Oweniidae</taxon>
        <taxon>Owenia</taxon>
    </lineage>
</organism>
<evidence type="ECO:0000313" key="3">
    <source>
        <dbReference type="Proteomes" id="UP000749559"/>
    </source>
</evidence>
<feature type="compositionally biased region" description="Low complexity" evidence="1">
    <location>
        <begin position="510"/>
        <end position="519"/>
    </location>
</feature>
<dbReference type="Proteomes" id="UP000749559">
    <property type="component" value="Unassembled WGS sequence"/>
</dbReference>
<feature type="compositionally biased region" description="Basic and acidic residues" evidence="1">
    <location>
        <begin position="480"/>
        <end position="490"/>
    </location>
</feature>
<feature type="region of interest" description="Disordered" evidence="1">
    <location>
        <begin position="866"/>
        <end position="894"/>
    </location>
</feature>
<feature type="compositionally biased region" description="Basic and acidic residues" evidence="1">
    <location>
        <begin position="10"/>
        <end position="31"/>
    </location>
</feature>
<dbReference type="OrthoDB" id="10064600at2759"/>
<feature type="region of interest" description="Disordered" evidence="1">
    <location>
        <begin position="470"/>
        <end position="541"/>
    </location>
</feature>
<sequence>MASQENDTNDIQKDRDQSEKEKPVKMKNKTDENCKLQGTELNKGKIPTSNIPNGITMPTEHSETSPHVVNGHIDTNGPNGDERDCNVHIGIQNLQESSVNGPSNHLIRSNTNTLHTSNDSQHIEPAKQIPPMPTCRNIAESSSRLCSVYHTQQNPVKNSKRWDCCAIDCGRVVDFNTLFCQESSQDAKKVKNDKLMEFLTGLPPLISEELRVEYLLTYGEYLRKYGLRYNNAKDLWYLPPCSRTCESCNRIQCQSEISNPGDAMNSYLNDNAHLLESNEFQITRPLVNGSNVHMRLQEDPPSRQIGASIQATREGVEHGCQSPIQDDNPTLYNKQFNSQNNQDTSDSKAELYPDRKFSEADIDNRTCKDTVLDFQCHNTPDTAQCYSTPDSPPPPFHTVINDNEVQEDEGDFIEVDILNTPNNDFSDSDSVNSEGIGGSPSSANHCHSNMVAQNEAVSLRNSPIQRLNVQPALDDGFDDTVDKISDKDSNYSDTNCDRLSPVQGDENLENDMNSNSENFESNREDSEPYRDNIDQDGNSSMKLHLKGTSQNLPEASCCRTPDSLYFSPMDFMEFDIDPGSGLFNSTDSDRESLLDRLDDLQPTAKQVPVENDSHNNAVRETIKLEDDVDGASPEPEGASGENQEYITLDLSTEPAPTNNLDEAYMIPRPGHFHEYFNVSCTSVEDNASPSHVYPRFAWDTSCDPSGPNDNSTERIDRERLHFMLEMQREHRHRSSPHLSHEVPSSVNHLHFPHQREPQLCVERENNATLPWSNDQQSSQDLCAGGLSPNNPVSTHDPMSLPPTEFFPYPYGYYRHTNIGRSLTFPVSRRLLPGGRRDGFERSRTLDGYMSSAVPVEQMENMVLTGEYSNSSSSLRTETDEEQNHDQNEADAAVAQTEPPVERVMIWSELIAYVRQAKQIGTSACGPTAVINILKAFNLEIEKDLVCTNCRLKLRKEGWPLPEYLHSRSEAGTTAEDLTNAIYKLTDGQIVGRFFSFYPLRDVHILKWLGEWMKLGAVPLATLNLQKAVPPGWIIPDAWHHQMVYGVAHDGVYLTNPLDVASEERISRQLCSNSVLMIRRNDILTRYHEDIDLGDLMSFPDERWRELNVLGQVVNVIREHNTQRLPGFRPTLTSHITIPAAYRAGITLFVKKDSDVYKELMEAEELPLKDHENADHG</sequence>
<feature type="region of interest" description="Disordered" evidence="1">
    <location>
        <begin position="312"/>
        <end position="348"/>
    </location>
</feature>
<feature type="compositionally biased region" description="Polar residues" evidence="1">
    <location>
        <begin position="322"/>
        <end position="344"/>
    </location>
</feature>
<feature type="compositionally biased region" description="Basic and acidic residues" evidence="1">
    <location>
        <begin position="520"/>
        <end position="533"/>
    </location>
</feature>
<dbReference type="AlphaFoldDB" id="A0A8J1UU77"/>
<reference evidence="2" key="1">
    <citation type="submission" date="2022-03" db="EMBL/GenBank/DDBJ databases">
        <authorList>
            <person name="Martin C."/>
        </authorList>
    </citation>
    <scope>NUCLEOTIDE SEQUENCE</scope>
</reference>
<feature type="region of interest" description="Disordered" evidence="1">
    <location>
        <begin position="421"/>
        <end position="446"/>
    </location>
</feature>
<evidence type="ECO:0000313" key="2">
    <source>
        <dbReference type="EMBL" id="CAH1779784.1"/>
    </source>
</evidence>
<comment type="caution">
    <text evidence="2">The sequence shown here is derived from an EMBL/GenBank/DDBJ whole genome shotgun (WGS) entry which is preliminary data.</text>
</comment>
<gene>
    <name evidence="2" type="ORF">OFUS_LOCUS6557</name>
</gene>